<dbReference type="RefSeq" id="WP_338324361.1">
    <property type="nucleotide sequence ID" value="NZ_WMIA01000011.1"/>
</dbReference>
<dbReference type="InterPro" id="IPR051169">
    <property type="entry name" value="NADH-Q_oxidoreductase"/>
</dbReference>
<dbReference type="GO" id="GO:0003955">
    <property type="term" value="F:NAD(P)H dehydrogenase (quinone) activity"/>
    <property type="evidence" value="ECO:0007669"/>
    <property type="project" value="TreeGrafter"/>
</dbReference>
<evidence type="ECO:0000313" key="11">
    <source>
        <dbReference type="Proteomes" id="UP000437131"/>
    </source>
</evidence>
<dbReference type="PANTHER" id="PTHR42913:SF4">
    <property type="entry name" value="ALTERNATIVE NAD(P)H-UBIQUINONE OXIDOREDUCTASE C1, CHLOROPLASTIC_MITOCHONDRIAL"/>
    <property type="match status" value="1"/>
</dbReference>
<dbReference type="GO" id="GO:0019646">
    <property type="term" value="P:aerobic electron transport chain"/>
    <property type="evidence" value="ECO:0007669"/>
    <property type="project" value="TreeGrafter"/>
</dbReference>
<keyword evidence="5" id="KW-0521">NADP</keyword>
<keyword evidence="3" id="KW-0285">Flavoprotein</keyword>
<evidence type="ECO:0000256" key="2">
    <source>
        <dbReference type="ARBA" id="ARBA00005272"/>
    </source>
</evidence>
<comment type="similarity">
    <text evidence="2">Belongs to the NADH dehydrogenase family.</text>
</comment>
<evidence type="ECO:0000313" key="10">
    <source>
        <dbReference type="EMBL" id="MTF39262.1"/>
    </source>
</evidence>
<dbReference type="PRINTS" id="PR00368">
    <property type="entry name" value="FADPNR"/>
</dbReference>
<evidence type="ECO:0000256" key="1">
    <source>
        <dbReference type="ARBA" id="ARBA00001974"/>
    </source>
</evidence>
<evidence type="ECO:0000256" key="5">
    <source>
        <dbReference type="ARBA" id="ARBA00022857"/>
    </source>
</evidence>
<evidence type="ECO:0000256" key="6">
    <source>
        <dbReference type="ARBA" id="ARBA00023002"/>
    </source>
</evidence>
<organism evidence="10 11">
    <name type="scientific">Cyanobacterium aponinum 0216</name>
    <dbReference type="NCBI Taxonomy" id="2676140"/>
    <lineage>
        <taxon>Bacteria</taxon>
        <taxon>Bacillati</taxon>
        <taxon>Cyanobacteriota</taxon>
        <taxon>Cyanophyceae</taxon>
        <taxon>Oscillatoriophycideae</taxon>
        <taxon>Chroococcales</taxon>
        <taxon>Geminocystaceae</taxon>
        <taxon>Cyanobacterium</taxon>
    </lineage>
</organism>
<proteinExistence type="inferred from homology"/>
<dbReference type="EMBL" id="WMIA01000011">
    <property type="protein sequence ID" value="MTF39262.1"/>
    <property type="molecule type" value="Genomic_DNA"/>
</dbReference>
<dbReference type="PRINTS" id="PR00411">
    <property type="entry name" value="PNDRDTASEI"/>
</dbReference>
<comment type="cofactor">
    <cofactor evidence="1">
        <name>FAD</name>
        <dbReference type="ChEBI" id="CHEBI:57692"/>
    </cofactor>
</comment>
<keyword evidence="6" id="KW-0560">Oxidoreductase</keyword>
<evidence type="ECO:0000256" key="7">
    <source>
        <dbReference type="ARBA" id="ARBA00052971"/>
    </source>
</evidence>
<sequence>MVKVNKIVILGGGFGGLYTAIKLAQFPWQESNPEIVLIDKNDRFLFSPLLYELITDEMQSWEVAPSYYELLSNTSIRFLQDTVTEIDDTARQISLKNNGDLSYDYLVMALGGKTPVNQVSGASDFAIPFRTLEDAYRVKEKLRVLENSDLEAIRVVVVGGGYSGVELALKVADRLGKRGKIRIVDRGSEILSDSPEFNRKTAEKALRDRTIWTDLETEVTNITEKDISLSYKNQIDTIPVDLVLWTVGTKPVMLEKKFPFATNAQGKIEINSYLQVKDNSVVWALGDLVECYDQQGKKLPATAQVAFQQADYCAWNIWATIENKPLLAFKYQPLGEMLALGKDSATISGLGLSLGGGLGYLARRLIYLYRLPTFEHQMAVAMNWITSPLAQLIGSANE</sequence>
<dbReference type="InterPro" id="IPR023753">
    <property type="entry name" value="FAD/NAD-binding_dom"/>
</dbReference>
<evidence type="ECO:0000256" key="4">
    <source>
        <dbReference type="ARBA" id="ARBA00022827"/>
    </source>
</evidence>
<accession>A0A844GW38</accession>
<dbReference type="EC" id="1.6.5.12" evidence="8"/>
<dbReference type="SUPFAM" id="SSF51905">
    <property type="entry name" value="FAD/NAD(P)-binding domain"/>
    <property type="match status" value="2"/>
</dbReference>
<dbReference type="Gene3D" id="3.50.50.100">
    <property type="match status" value="1"/>
</dbReference>
<comment type="caution">
    <text evidence="10">The sequence shown here is derived from an EMBL/GenBank/DDBJ whole genome shotgun (WGS) entry which is preliminary data.</text>
</comment>
<reference evidence="10 11" key="1">
    <citation type="submission" date="2019-11" db="EMBL/GenBank/DDBJ databases">
        <title>Isolation of a new High Light Tolerant Cyanobacteria.</title>
        <authorList>
            <person name="Dobson Z."/>
            <person name="Vaughn N."/>
            <person name="Vaughn M."/>
            <person name="Fromme P."/>
            <person name="Mazor Y."/>
        </authorList>
    </citation>
    <scope>NUCLEOTIDE SEQUENCE [LARGE SCALE GENOMIC DNA]</scope>
    <source>
        <strain evidence="10 11">0216</strain>
    </source>
</reference>
<evidence type="ECO:0000256" key="3">
    <source>
        <dbReference type="ARBA" id="ARBA00022630"/>
    </source>
</evidence>
<dbReference type="Pfam" id="PF07992">
    <property type="entry name" value="Pyr_redox_2"/>
    <property type="match status" value="1"/>
</dbReference>
<comment type="catalytic activity">
    <reaction evidence="7">
        <text>demethylphylloquinone + NADPH + H(+) = demethylphylloquinol + NADP(+)</text>
        <dbReference type="Rhea" id="RHEA:47744"/>
        <dbReference type="ChEBI" id="CHEBI:15378"/>
        <dbReference type="ChEBI" id="CHEBI:31087"/>
        <dbReference type="ChEBI" id="CHEBI:57783"/>
        <dbReference type="ChEBI" id="CHEBI:58349"/>
        <dbReference type="ChEBI" id="CHEBI:87844"/>
        <dbReference type="EC" id="1.6.5.12"/>
    </reaction>
</comment>
<protein>
    <recommendedName>
        <fullName evidence="8">demethylphylloquinone reductase</fullName>
        <ecNumber evidence="8">1.6.5.12</ecNumber>
    </recommendedName>
</protein>
<gene>
    <name evidence="10" type="ORF">GGC33_10010</name>
</gene>
<name>A0A844GW38_9CHRO</name>
<dbReference type="InterPro" id="IPR036188">
    <property type="entry name" value="FAD/NAD-bd_sf"/>
</dbReference>
<dbReference type="Proteomes" id="UP000437131">
    <property type="component" value="Unassembled WGS sequence"/>
</dbReference>
<dbReference type="PANTHER" id="PTHR42913">
    <property type="entry name" value="APOPTOSIS-INDUCING FACTOR 1"/>
    <property type="match status" value="1"/>
</dbReference>
<dbReference type="FunFam" id="3.50.50.100:FF:000010">
    <property type="entry name" value="Alternative NAD(P)H-ubiquinone oxidoreductase C1, chloroplastic/mitochondrial"/>
    <property type="match status" value="1"/>
</dbReference>
<evidence type="ECO:0000259" key="9">
    <source>
        <dbReference type="Pfam" id="PF07992"/>
    </source>
</evidence>
<dbReference type="AlphaFoldDB" id="A0A844GW38"/>
<feature type="domain" description="FAD/NAD(P)-binding" evidence="9">
    <location>
        <begin position="6"/>
        <end position="310"/>
    </location>
</feature>
<keyword evidence="4" id="KW-0274">FAD</keyword>
<evidence type="ECO:0000256" key="8">
    <source>
        <dbReference type="ARBA" id="ARBA00066844"/>
    </source>
</evidence>